<accession>A0A482XC14</accession>
<dbReference type="AlphaFoldDB" id="A0A482XC14"/>
<dbReference type="InParanoid" id="A0A482XC14"/>
<gene>
    <name evidence="2" type="ORF">LSTR_LSTR001557</name>
</gene>
<dbReference type="PANTHER" id="PTHR47272">
    <property type="entry name" value="DDE_TNP_1_7 DOMAIN-CONTAINING PROTEIN"/>
    <property type="match status" value="1"/>
</dbReference>
<dbReference type="PANTHER" id="PTHR47272:SF2">
    <property type="entry name" value="PIGGYBAC TRANSPOSABLE ELEMENT-DERIVED PROTEIN 3-LIKE"/>
    <property type="match status" value="1"/>
</dbReference>
<evidence type="ECO:0000313" key="3">
    <source>
        <dbReference type="Proteomes" id="UP000291343"/>
    </source>
</evidence>
<name>A0A482XC14_LAOST</name>
<dbReference type="InterPro" id="IPR029526">
    <property type="entry name" value="PGBD"/>
</dbReference>
<dbReference type="SMR" id="A0A482XC14"/>
<dbReference type="STRING" id="195883.A0A482XC14"/>
<dbReference type="EMBL" id="QKKF02012754">
    <property type="protein sequence ID" value="RZF43296.1"/>
    <property type="molecule type" value="Genomic_DNA"/>
</dbReference>
<sequence length="106" mass="12339">MDRYFTTEKLFDLLGEREIACTGTVMKNKLPKCDFICDKDFSRLPRGTSEMFVSQDLEKVSVAVVKWNDNKPVYLMSSKEGKTPMDECRRCARDRKIYLMCRGPIL</sequence>
<reference evidence="2 3" key="1">
    <citation type="journal article" date="2017" name="Gigascience">
        <title>Genome sequence of the small brown planthopper, Laodelphax striatellus.</title>
        <authorList>
            <person name="Zhu J."/>
            <person name="Jiang F."/>
            <person name="Wang X."/>
            <person name="Yang P."/>
            <person name="Bao Y."/>
            <person name="Zhao W."/>
            <person name="Wang W."/>
            <person name="Lu H."/>
            <person name="Wang Q."/>
            <person name="Cui N."/>
            <person name="Li J."/>
            <person name="Chen X."/>
            <person name="Luo L."/>
            <person name="Yu J."/>
            <person name="Kang L."/>
            <person name="Cui F."/>
        </authorList>
    </citation>
    <scope>NUCLEOTIDE SEQUENCE [LARGE SCALE GENOMIC DNA]</scope>
    <source>
        <strain evidence="2">Lst14</strain>
    </source>
</reference>
<evidence type="ECO:0000313" key="2">
    <source>
        <dbReference type="EMBL" id="RZF43296.1"/>
    </source>
</evidence>
<comment type="caution">
    <text evidence="2">The sequence shown here is derived from an EMBL/GenBank/DDBJ whole genome shotgun (WGS) entry which is preliminary data.</text>
</comment>
<feature type="domain" description="PiggyBac transposable element-derived protein" evidence="1">
    <location>
        <begin position="1"/>
        <end position="87"/>
    </location>
</feature>
<proteinExistence type="predicted"/>
<dbReference type="OrthoDB" id="6745260at2759"/>
<keyword evidence="3" id="KW-1185">Reference proteome</keyword>
<protein>
    <recommendedName>
        <fullName evidence="1">PiggyBac transposable element-derived protein domain-containing protein</fullName>
    </recommendedName>
</protein>
<evidence type="ECO:0000259" key="1">
    <source>
        <dbReference type="Pfam" id="PF13843"/>
    </source>
</evidence>
<organism evidence="2 3">
    <name type="scientific">Laodelphax striatellus</name>
    <name type="common">Small brown planthopper</name>
    <name type="synonym">Delphax striatella</name>
    <dbReference type="NCBI Taxonomy" id="195883"/>
    <lineage>
        <taxon>Eukaryota</taxon>
        <taxon>Metazoa</taxon>
        <taxon>Ecdysozoa</taxon>
        <taxon>Arthropoda</taxon>
        <taxon>Hexapoda</taxon>
        <taxon>Insecta</taxon>
        <taxon>Pterygota</taxon>
        <taxon>Neoptera</taxon>
        <taxon>Paraneoptera</taxon>
        <taxon>Hemiptera</taxon>
        <taxon>Auchenorrhyncha</taxon>
        <taxon>Fulgoroidea</taxon>
        <taxon>Delphacidae</taxon>
        <taxon>Criomorphinae</taxon>
        <taxon>Laodelphax</taxon>
    </lineage>
</organism>
<dbReference type="Pfam" id="PF13843">
    <property type="entry name" value="DDE_Tnp_1_7"/>
    <property type="match status" value="1"/>
</dbReference>
<dbReference type="Proteomes" id="UP000291343">
    <property type="component" value="Unassembled WGS sequence"/>
</dbReference>